<protein>
    <submittedName>
        <fullName evidence="1">Uncharacterized protein</fullName>
    </submittedName>
</protein>
<organism evidence="1">
    <name type="scientific">Anguilla anguilla</name>
    <name type="common">European freshwater eel</name>
    <name type="synonym">Muraena anguilla</name>
    <dbReference type="NCBI Taxonomy" id="7936"/>
    <lineage>
        <taxon>Eukaryota</taxon>
        <taxon>Metazoa</taxon>
        <taxon>Chordata</taxon>
        <taxon>Craniata</taxon>
        <taxon>Vertebrata</taxon>
        <taxon>Euteleostomi</taxon>
        <taxon>Actinopterygii</taxon>
        <taxon>Neopterygii</taxon>
        <taxon>Teleostei</taxon>
        <taxon>Anguilliformes</taxon>
        <taxon>Anguillidae</taxon>
        <taxon>Anguilla</taxon>
    </lineage>
</organism>
<accession>A0A0E9TZK8</accession>
<proteinExistence type="predicted"/>
<sequence length="28" mass="3278">MFFKLTSSTRLCVLGLLILDINIQVYFE</sequence>
<name>A0A0E9TZK8_ANGAN</name>
<dbReference type="EMBL" id="GBXM01049670">
    <property type="protein sequence ID" value="JAH58907.1"/>
    <property type="molecule type" value="Transcribed_RNA"/>
</dbReference>
<evidence type="ECO:0000313" key="1">
    <source>
        <dbReference type="EMBL" id="JAH58907.1"/>
    </source>
</evidence>
<reference evidence="1" key="1">
    <citation type="submission" date="2014-11" db="EMBL/GenBank/DDBJ databases">
        <authorList>
            <person name="Amaro Gonzalez C."/>
        </authorList>
    </citation>
    <scope>NUCLEOTIDE SEQUENCE</scope>
</reference>
<dbReference type="AlphaFoldDB" id="A0A0E9TZK8"/>
<reference evidence="1" key="2">
    <citation type="journal article" date="2015" name="Fish Shellfish Immunol.">
        <title>Early steps in the European eel (Anguilla anguilla)-Vibrio vulnificus interaction in the gills: Role of the RtxA13 toxin.</title>
        <authorList>
            <person name="Callol A."/>
            <person name="Pajuelo D."/>
            <person name="Ebbesson L."/>
            <person name="Teles M."/>
            <person name="MacKenzie S."/>
            <person name="Amaro C."/>
        </authorList>
    </citation>
    <scope>NUCLEOTIDE SEQUENCE</scope>
</reference>